<evidence type="ECO:0000256" key="1">
    <source>
        <dbReference type="ARBA" id="ARBA00004613"/>
    </source>
</evidence>
<evidence type="ECO:0000256" key="2">
    <source>
        <dbReference type="ARBA" id="ARBA00011073"/>
    </source>
</evidence>
<name>A0A444X145_ARAHY</name>
<protein>
    <recommendedName>
        <fullName evidence="4">Subtilisin-like protease fibronectin type-III domain-containing protein</fullName>
    </recommendedName>
</protein>
<organism evidence="5 6">
    <name type="scientific">Arachis hypogaea</name>
    <name type="common">Peanut</name>
    <dbReference type="NCBI Taxonomy" id="3818"/>
    <lineage>
        <taxon>Eukaryota</taxon>
        <taxon>Viridiplantae</taxon>
        <taxon>Streptophyta</taxon>
        <taxon>Embryophyta</taxon>
        <taxon>Tracheophyta</taxon>
        <taxon>Spermatophyta</taxon>
        <taxon>Magnoliopsida</taxon>
        <taxon>eudicotyledons</taxon>
        <taxon>Gunneridae</taxon>
        <taxon>Pentapetalae</taxon>
        <taxon>rosids</taxon>
        <taxon>fabids</taxon>
        <taxon>Fabales</taxon>
        <taxon>Fabaceae</taxon>
        <taxon>Papilionoideae</taxon>
        <taxon>50 kb inversion clade</taxon>
        <taxon>dalbergioids sensu lato</taxon>
        <taxon>Dalbergieae</taxon>
        <taxon>Pterocarpus clade</taxon>
        <taxon>Arachis</taxon>
    </lineage>
</organism>
<dbReference type="Gene3D" id="2.60.40.2310">
    <property type="match status" value="1"/>
</dbReference>
<proteinExistence type="inferred from homology"/>
<dbReference type="InterPro" id="IPR041469">
    <property type="entry name" value="Subtilisin-like_FN3"/>
</dbReference>
<dbReference type="GO" id="GO:0005576">
    <property type="term" value="C:extracellular region"/>
    <property type="evidence" value="ECO:0007669"/>
    <property type="project" value="UniProtKB-SubCell"/>
</dbReference>
<evidence type="ECO:0000313" key="5">
    <source>
        <dbReference type="EMBL" id="RYQ83322.1"/>
    </source>
</evidence>
<dbReference type="EMBL" id="SDMP01000020">
    <property type="protein sequence ID" value="RYQ83322.1"/>
    <property type="molecule type" value="Genomic_DNA"/>
</dbReference>
<dbReference type="Pfam" id="PF17766">
    <property type="entry name" value="fn3_6"/>
    <property type="match status" value="1"/>
</dbReference>
<comment type="similarity">
    <text evidence="2">Belongs to the peptidase S8 family.</text>
</comment>
<dbReference type="PANTHER" id="PTHR10795">
    <property type="entry name" value="PROPROTEIN CONVERTASE SUBTILISIN/KEXIN"/>
    <property type="match status" value="1"/>
</dbReference>
<gene>
    <name evidence="5" type="ORF">Ahy_B10g101966</name>
</gene>
<keyword evidence="3" id="KW-0732">Signal</keyword>
<evidence type="ECO:0000256" key="3">
    <source>
        <dbReference type="ARBA" id="ARBA00022729"/>
    </source>
</evidence>
<evidence type="ECO:0000313" key="6">
    <source>
        <dbReference type="Proteomes" id="UP000289738"/>
    </source>
</evidence>
<dbReference type="AlphaFoldDB" id="A0A444X145"/>
<evidence type="ECO:0000259" key="4">
    <source>
        <dbReference type="Pfam" id="PF17766"/>
    </source>
</evidence>
<dbReference type="Proteomes" id="UP000289738">
    <property type="component" value="Chromosome B10"/>
</dbReference>
<accession>A0A444X145</accession>
<feature type="domain" description="Subtilisin-like protease fibronectin type-III" evidence="4">
    <location>
        <begin position="60"/>
        <end position="153"/>
    </location>
</feature>
<reference evidence="5 6" key="1">
    <citation type="submission" date="2019-01" db="EMBL/GenBank/DDBJ databases">
        <title>Sequencing of cultivated peanut Arachis hypogaea provides insights into genome evolution and oil improvement.</title>
        <authorList>
            <person name="Chen X."/>
        </authorList>
    </citation>
    <scope>NUCLEOTIDE SEQUENCE [LARGE SCALE GENOMIC DNA]</scope>
    <source>
        <strain evidence="6">cv. Fuhuasheng</strain>
        <tissue evidence="5">Leaves</tissue>
    </source>
</reference>
<sequence length="160" mass="18082">MGVGEIDPLRALNPGLVFKTELEDYLKFLCYYGYSKKNIRSMSKTNFNCPKNSSEDLISNINYPSISIKTLGRHQKAKVVTRTVTNVGPTNSTYIAKVQAPKGMVIKVIHNKLLFYGGIQKRSYQVLFYNNDAQSGYNFGSITWLDGKHYVHTIFGVNTK</sequence>
<dbReference type="InterPro" id="IPR045051">
    <property type="entry name" value="SBT"/>
</dbReference>
<keyword evidence="6" id="KW-1185">Reference proteome</keyword>
<comment type="subcellular location">
    <subcellularLocation>
        <location evidence="1">Secreted</location>
    </subcellularLocation>
</comment>
<comment type="caution">
    <text evidence="5">The sequence shown here is derived from an EMBL/GenBank/DDBJ whole genome shotgun (WGS) entry which is preliminary data.</text>
</comment>
<dbReference type="STRING" id="3818.A0A444X145"/>